<feature type="transmembrane region" description="Helical" evidence="1">
    <location>
        <begin position="147"/>
        <end position="165"/>
    </location>
</feature>
<proteinExistence type="predicted"/>
<dbReference type="AlphaFoldDB" id="A0A1M7LMJ9"/>
<feature type="transmembrane region" description="Helical" evidence="1">
    <location>
        <begin position="185"/>
        <end position="206"/>
    </location>
</feature>
<feature type="transmembrane region" description="Helical" evidence="1">
    <location>
        <begin position="393"/>
        <end position="415"/>
    </location>
</feature>
<keyword evidence="1" id="KW-0472">Membrane</keyword>
<sequence>MNGVSGIQMILGLIIGVAVLVFLILKTKIHAFPALIIAASLTGLIGGMPPAVSDVNVAKSITTGFGNTLSSIGIVIGFGVMMGRLLEVSGAAERMAYTFLKYLGKGKEEWALAATGYMVSIPIFCDSGFVILSPLAKALSMKTRKSVLTLGVALAIGLVATHHAVPPTPGPLAVAGIFKVDVGKMILAGLLFAIPVTVAGVLYAQWLGKRIYQVPKEDGSGWERPEFQPSKQVDIPIEERSDLPSTFMSFAPIVVPVILIIFNTVLSALKLNQPWAQYLIFLGNPVIAVGIGLIIAIYGLTPKLTRDEVIKRMEEGVSSAGIIILVTGAGGALGQVLRDSGAGNYIANLIASTPMPPVLLPFFVATLVRLMQGSGTVAMITSASITAPILANLSVNPLIAAQAATLGAMIFSYFNDSFFWVVNRLLGIENVKEQTLTWSIPTTIGWGVSLILILIAEAIF</sequence>
<dbReference type="RefSeq" id="WP_073257975.1">
    <property type="nucleotide sequence ID" value="NZ_FRCR01000013.1"/>
</dbReference>
<organism evidence="2 3">
    <name type="scientific">Caldanaerovirga acetigignens</name>
    <dbReference type="NCBI Taxonomy" id="447595"/>
    <lineage>
        <taxon>Bacteria</taxon>
        <taxon>Bacillati</taxon>
        <taxon>Bacillota</taxon>
        <taxon>Clostridia</taxon>
        <taxon>Thermosediminibacterales</taxon>
        <taxon>Thermosediminibacteraceae</taxon>
        <taxon>Caldanaerovirga</taxon>
    </lineage>
</organism>
<dbReference type="PIRSF" id="PIRSF002746">
    <property type="entry name" value="Gluconate_transporter"/>
    <property type="match status" value="1"/>
</dbReference>
<dbReference type="PANTHER" id="PTHR30354">
    <property type="entry name" value="GNT FAMILY GLUCONATE TRANSPORTER"/>
    <property type="match status" value="1"/>
</dbReference>
<reference evidence="3" key="1">
    <citation type="submission" date="2016-11" db="EMBL/GenBank/DDBJ databases">
        <authorList>
            <person name="Varghese N."/>
            <person name="Submissions S."/>
        </authorList>
    </citation>
    <scope>NUCLEOTIDE SEQUENCE [LARGE SCALE GENOMIC DNA]</scope>
    <source>
        <strain evidence="3">DSM 18802</strain>
    </source>
</reference>
<dbReference type="InterPro" id="IPR003474">
    <property type="entry name" value="Glcn_transporter"/>
</dbReference>
<dbReference type="GO" id="GO:0005886">
    <property type="term" value="C:plasma membrane"/>
    <property type="evidence" value="ECO:0007669"/>
    <property type="project" value="TreeGrafter"/>
</dbReference>
<dbReference type="PANTHER" id="PTHR30354:SF11">
    <property type="entry name" value="PERMEASE"/>
    <property type="match status" value="1"/>
</dbReference>
<gene>
    <name evidence="2" type="ORF">SAMN05660826_01956</name>
</gene>
<feature type="transmembrane region" description="Helical" evidence="1">
    <location>
        <begin position="64"/>
        <end position="86"/>
    </location>
</feature>
<dbReference type="STRING" id="447595.SAMN05660826_01956"/>
<feature type="transmembrane region" description="Helical" evidence="1">
    <location>
        <begin position="275"/>
        <end position="300"/>
    </location>
</feature>
<feature type="transmembrane region" description="Helical" evidence="1">
    <location>
        <begin position="6"/>
        <end position="25"/>
    </location>
</feature>
<protein>
    <submittedName>
        <fullName evidence="2">Gluconate:H+ symporter, GntP family</fullName>
    </submittedName>
</protein>
<dbReference type="NCBIfam" id="TIGR00791">
    <property type="entry name" value="gntP"/>
    <property type="match status" value="1"/>
</dbReference>
<dbReference type="GO" id="GO:0015128">
    <property type="term" value="F:gluconate transmembrane transporter activity"/>
    <property type="evidence" value="ECO:0007669"/>
    <property type="project" value="InterPro"/>
</dbReference>
<name>A0A1M7LMJ9_9FIRM</name>
<keyword evidence="1" id="KW-0812">Transmembrane</keyword>
<evidence type="ECO:0000313" key="2">
    <source>
        <dbReference type="EMBL" id="SHM79217.1"/>
    </source>
</evidence>
<feature type="transmembrane region" description="Helical" evidence="1">
    <location>
        <begin position="320"/>
        <end position="338"/>
    </location>
</feature>
<feature type="transmembrane region" description="Helical" evidence="1">
    <location>
        <begin position="435"/>
        <end position="456"/>
    </location>
</feature>
<accession>A0A1M7LMJ9</accession>
<dbReference type="Pfam" id="PF02447">
    <property type="entry name" value="GntP_permease"/>
    <property type="match status" value="1"/>
</dbReference>
<evidence type="ECO:0000313" key="3">
    <source>
        <dbReference type="Proteomes" id="UP000184375"/>
    </source>
</evidence>
<feature type="transmembrane region" description="Helical" evidence="1">
    <location>
        <begin position="247"/>
        <end position="269"/>
    </location>
</feature>
<keyword evidence="3" id="KW-1185">Reference proteome</keyword>
<dbReference type="EMBL" id="FRCR01000013">
    <property type="protein sequence ID" value="SHM79217.1"/>
    <property type="molecule type" value="Genomic_DNA"/>
</dbReference>
<feature type="transmembrane region" description="Helical" evidence="1">
    <location>
        <begin position="32"/>
        <end position="52"/>
    </location>
</feature>
<dbReference type="OrthoDB" id="9787129at2"/>
<keyword evidence="1" id="KW-1133">Transmembrane helix</keyword>
<dbReference type="Proteomes" id="UP000184375">
    <property type="component" value="Unassembled WGS sequence"/>
</dbReference>
<evidence type="ECO:0000256" key="1">
    <source>
        <dbReference type="SAM" id="Phobius"/>
    </source>
</evidence>